<dbReference type="AlphaFoldDB" id="A0A9D0ZHD1"/>
<reference evidence="1" key="2">
    <citation type="journal article" date="2021" name="PeerJ">
        <title>Extensive microbial diversity within the chicken gut microbiome revealed by metagenomics and culture.</title>
        <authorList>
            <person name="Gilroy R."/>
            <person name="Ravi A."/>
            <person name="Getino M."/>
            <person name="Pursley I."/>
            <person name="Horton D.L."/>
            <person name="Alikhan N.F."/>
            <person name="Baker D."/>
            <person name="Gharbi K."/>
            <person name="Hall N."/>
            <person name="Watson M."/>
            <person name="Adriaenssens E.M."/>
            <person name="Foster-Nyarko E."/>
            <person name="Jarju S."/>
            <person name="Secka A."/>
            <person name="Antonio M."/>
            <person name="Oren A."/>
            <person name="Chaudhuri R.R."/>
            <person name="La Ragione R."/>
            <person name="Hildebrand F."/>
            <person name="Pallen M.J."/>
        </authorList>
    </citation>
    <scope>NUCLEOTIDE SEQUENCE</scope>
    <source>
        <strain evidence="1">ChiBcolR7-354</strain>
    </source>
</reference>
<gene>
    <name evidence="1" type="ORF">IAB77_08850</name>
</gene>
<sequence length="339" mass="37434">MAKIKARVVPEGNIGGLYNPLTLILLDADDVKAAGLDYEQAMKVAATYTDGPCGIDIYDRNTITTTSDGLLAECGMVAIGASDQGLVNPKYGWLPMYEEPYTEEIVKEEPNLKAWQMLYPGYRLVKGPSPDYKKLPVHNAVMTGKAGNNNSASEIMNLVTMKEMLFPFLGLRSLFWGDDVRIGHAGPVFSVSIGMMFPERYGRISYFPTCESGNTLHNSGAFAQTLKKDLPCVTCTKKMFAGYIIRHLNCGLVPARDIACAPSILTLACCMGKEIAWERITDRAWVELDSVGFTREYFDSLPRLTEEEILERADELIPGMEDAVTVKAADIVLDVEIEF</sequence>
<dbReference type="Proteomes" id="UP000824262">
    <property type="component" value="Unassembled WGS sequence"/>
</dbReference>
<comment type="caution">
    <text evidence="1">The sequence shown here is derived from an EMBL/GenBank/DDBJ whole genome shotgun (WGS) entry which is preliminary data.</text>
</comment>
<accession>A0A9D0ZHD1</accession>
<name>A0A9D0ZHD1_9FIRM</name>
<proteinExistence type="predicted"/>
<reference evidence="1" key="1">
    <citation type="submission" date="2020-10" db="EMBL/GenBank/DDBJ databases">
        <authorList>
            <person name="Gilroy R."/>
        </authorList>
    </citation>
    <scope>NUCLEOTIDE SEQUENCE</scope>
    <source>
        <strain evidence="1">ChiBcolR7-354</strain>
    </source>
</reference>
<evidence type="ECO:0000313" key="1">
    <source>
        <dbReference type="EMBL" id="HIQ79349.1"/>
    </source>
</evidence>
<protein>
    <submittedName>
        <fullName evidence="1">Uncharacterized protein</fullName>
    </submittedName>
</protein>
<organism evidence="1 2">
    <name type="scientific">Candidatus Scatomorpha intestinavium</name>
    <dbReference type="NCBI Taxonomy" id="2840922"/>
    <lineage>
        <taxon>Bacteria</taxon>
        <taxon>Bacillati</taxon>
        <taxon>Bacillota</taxon>
        <taxon>Clostridia</taxon>
        <taxon>Eubacteriales</taxon>
        <taxon>Candidatus Scatomorpha</taxon>
    </lineage>
</organism>
<evidence type="ECO:0000313" key="2">
    <source>
        <dbReference type="Proteomes" id="UP000824262"/>
    </source>
</evidence>
<dbReference type="EMBL" id="DVGA01000098">
    <property type="protein sequence ID" value="HIQ79349.1"/>
    <property type="molecule type" value="Genomic_DNA"/>
</dbReference>